<sequence length="198" mass="22858">NRNHQRYSDSSTMRTLDDEDEIPVMRSSNKIFINADEQASLDGAKLNNFFAFTNPHCILSESMKVVTSRHGSVQDLKYINDISNILIDPTLFTNDQEEHIYQELNQTNHEMASSPTNIVNNNANLLDEWSFIMSKLKELLSNTRKMPLQMPRLSSNSAEFRHLKQLLTDMEMTTSSWTNPISQCRYVLQHSQDQTNQS</sequence>
<gene>
    <name evidence="1" type="ORF">SMN809_LOCUS37104</name>
</gene>
<organism evidence="1 2">
    <name type="scientific">Rotaria magnacalcarata</name>
    <dbReference type="NCBI Taxonomy" id="392030"/>
    <lineage>
        <taxon>Eukaryota</taxon>
        <taxon>Metazoa</taxon>
        <taxon>Spiralia</taxon>
        <taxon>Gnathifera</taxon>
        <taxon>Rotifera</taxon>
        <taxon>Eurotatoria</taxon>
        <taxon>Bdelloidea</taxon>
        <taxon>Philodinida</taxon>
        <taxon>Philodinidae</taxon>
        <taxon>Rotaria</taxon>
    </lineage>
</organism>
<name>A0A8S2YBU8_9BILA</name>
<accession>A0A8S2YBU8</accession>
<feature type="non-terminal residue" evidence="1">
    <location>
        <position position="1"/>
    </location>
</feature>
<evidence type="ECO:0000313" key="1">
    <source>
        <dbReference type="EMBL" id="CAF4552877.1"/>
    </source>
</evidence>
<dbReference type="EMBL" id="CAJOBI010093347">
    <property type="protein sequence ID" value="CAF4552877.1"/>
    <property type="molecule type" value="Genomic_DNA"/>
</dbReference>
<reference evidence="1" key="1">
    <citation type="submission" date="2021-02" db="EMBL/GenBank/DDBJ databases">
        <authorList>
            <person name="Nowell W R."/>
        </authorList>
    </citation>
    <scope>NUCLEOTIDE SEQUENCE</scope>
</reference>
<proteinExistence type="predicted"/>
<comment type="caution">
    <text evidence="1">The sequence shown here is derived from an EMBL/GenBank/DDBJ whole genome shotgun (WGS) entry which is preliminary data.</text>
</comment>
<evidence type="ECO:0000313" key="2">
    <source>
        <dbReference type="Proteomes" id="UP000676336"/>
    </source>
</evidence>
<dbReference type="AlphaFoldDB" id="A0A8S2YBU8"/>
<protein>
    <submittedName>
        <fullName evidence="1">Uncharacterized protein</fullName>
    </submittedName>
</protein>
<dbReference type="Proteomes" id="UP000676336">
    <property type="component" value="Unassembled WGS sequence"/>
</dbReference>